<dbReference type="InterPro" id="IPR036390">
    <property type="entry name" value="WH_DNA-bd_sf"/>
</dbReference>
<dbReference type="AlphaFoldDB" id="A0A3E0TMP0"/>
<dbReference type="EMBL" id="QUOU01000001">
    <property type="protein sequence ID" value="REL25305.1"/>
    <property type="molecule type" value="Genomic_DNA"/>
</dbReference>
<evidence type="ECO:0000313" key="7">
    <source>
        <dbReference type="Proteomes" id="UP000256478"/>
    </source>
</evidence>
<dbReference type="Gene3D" id="3.40.190.10">
    <property type="entry name" value="Periplasmic binding protein-like II"/>
    <property type="match status" value="1"/>
</dbReference>
<evidence type="ECO:0000259" key="5">
    <source>
        <dbReference type="PROSITE" id="PS50931"/>
    </source>
</evidence>
<evidence type="ECO:0000313" key="6">
    <source>
        <dbReference type="EMBL" id="REL25305.1"/>
    </source>
</evidence>
<proteinExistence type="inferred from homology"/>
<keyword evidence="3" id="KW-0238">DNA-binding</keyword>
<accession>A0A3E0TMP0</accession>
<dbReference type="Pfam" id="PF00126">
    <property type="entry name" value="HTH_1"/>
    <property type="match status" value="1"/>
</dbReference>
<dbReference type="SUPFAM" id="SSF53850">
    <property type="entry name" value="Periplasmic binding protein-like II"/>
    <property type="match status" value="1"/>
</dbReference>
<evidence type="ECO:0000256" key="2">
    <source>
        <dbReference type="ARBA" id="ARBA00023015"/>
    </source>
</evidence>
<keyword evidence="4" id="KW-0804">Transcription</keyword>
<dbReference type="OrthoDB" id="155872at2"/>
<evidence type="ECO:0000256" key="1">
    <source>
        <dbReference type="ARBA" id="ARBA00009437"/>
    </source>
</evidence>
<dbReference type="InterPro" id="IPR036388">
    <property type="entry name" value="WH-like_DNA-bd_sf"/>
</dbReference>
<gene>
    <name evidence="6" type="ORF">DXX93_01195</name>
</gene>
<dbReference type="InterPro" id="IPR005119">
    <property type="entry name" value="LysR_subst-bd"/>
</dbReference>
<name>A0A3E0TMP0_9GAMM</name>
<dbReference type="PANTHER" id="PTHR30126">
    <property type="entry name" value="HTH-TYPE TRANSCRIPTIONAL REGULATOR"/>
    <property type="match status" value="1"/>
</dbReference>
<protein>
    <submittedName>
        <fullName evidence="6">LysR family transcriptional regulator</fullName>
    </submittedName>
</protein>
<reference evidence="6 7" key="1">
    <citation type="submission" date="2018-08" db="EMBL/GenBank/DDBJ databases">
        <title>Thalassotalea euphylliae genome.</title>
        <authorList>
            <person name="Summers S."/>
            <person name="Rice S.A."/>
            <person name="Freckelton M.L."/>
            <person name="Nedved B.T."/>
            <person name="Hadfield M.G."/>
        </authorList>
    </citation>
    <scope>NUCLEOTIDE SEQUENCE [LARGE SCALE GENOMIC DNA]</scope>
    <source>
        <strain evidence="6 7">H1</strain>
    </source>
</reference>
<evidence type="ECO:0000256" key="3">
    <source>
        <dbReference type="ARBA" id="ARBA00023125"/>
    </source>
</evidence>
<dbReference type="PROSITE" id="PS50931">
    <property type="entry name" value="HTH_LYSR"/>
    <property type="match status" value="1"/>
</dbReference>
<dbReference type="Pfam" id="PF03466">
    <property type="entry name" value="LysR_substrate"/>
    <property type="match status" value="1"/>
</dbReference>
<dbReference type="Proteomes" id="UP000256478">
    <property type="component" value="Unassembled WGS sequence"/>
</dbReference>
<dbReference type="GO" id="GO:0003700">
    <property type="term" value="F:DNA-binding transcription factor activity"/>
    <property type="evidence" value="ECO:0007669"/>
    <property type="project" value="InterPro"/>
</dbReference>
<evidence type="ECO:0000256" key="4">
    <source>
        <dbReference type="ARBA" id="ARBA00023163"/>
    </source>
</evidence>
<keyword evidence="2" id="KW-0805">Transcription regulation</keyword>
<sequence>MNLLELKHLRTIHAIQQHGSLTKAAQSLATSQSALSHQLKELEHKLSTTLVIRDKRSVSLTAQGKSIKVLADEVLPKIEAVIATLTERPQAQSLSLGFACHACFQWLMPICSTLQQDYPNLSWDIRDDVFEQECDLDILFTDEACTDGQSIEIALGKFEQVAVVSELNPLAIKSELCAADFADQTLLTYPVPINRLDIFKQVLTPAHVIPAKTRQVANSHSILQMIHGNIGIAVLPNWLVNAYQYQLGIKTIGLKPAITKSLYIRLKSDVADLMSVQQLVIASRDKFATLMQPFQ</sequence>
<dbReference type="SUPFAM" id="SSF46785">
    <property type="entry name" value="Winged helix' DNA-binding domain"/>
    <property type="match status" value="1"/>
</dbReference>
<dbReference type="InterPro" id="IPR000847">
    <property type="entry name" value="LysR_HTH_N"/>
</dbReference>
<feature type="domain" description="HTH lysR-type" evidence="5">
    <location>
        <begin position="4"/>
        <end position="61"/>
    </location>
</feature>
<comment type="similarity">
    <text evidence="1">Belongs to the LysR transcriptional regulatory family.</text>
</comment>
<dbReference type="GO" id="GO:0000976">
    <property type="term" value="F:transcription cis-regulatory region binding"/>
    <property type="evidence" value="ECO:0007669"/>
    <property type="project" value="TreeGrafter"/>
</dbReference>
<dbReference type="Gene3D" id="1.10.10.10">
    <property type="entry name" value="Winged helix-like DNA-binding domain superfamily/Winged helix DNA-binding domain"/>
    <property type="match status" value="1"/>
</dbReference>
<comment type="caution">
    <text evidence="6">The sequence shown here is derived from an EMBL/GenBank/DDBJ whole genome shotgun (WGS) entry which is preliminary data.</text>
</comment>
<dbReference type="PRINTS" id="PR00039">
    <property type="entry name" value="HTHLYSR"/>
</dbReference>
<dbReference type="PANTHER" id="PTHR30126:SF25">
    <property type="entry name" value="HTH-TYPE TRANSCRIPTIONAL REGULATOR METR"/>
    <property type="match status" value="1"/>
</dbReference>
<organism evidence="6 7">
    <name type="scientific">Thalassotalea euphylliae</name>
    <dbReference type="NCBI Taxonomy" id="1655234"/>
    <lineage>
        <taxon>Bacteria</taxon>
        <taxon>Pseudomonadati</taxon>
        <taxon>Pseudomonadota</taxon>
        <taxon>Gammaproteobacteria</taxon>
        <taxon>Alteromonadales</taxon>
        <taxon>Colwelliaceae</taxon>
        <taxon>Thalassotalea</taxon>
    </lineage>
</organism>